<dbReference type="InterPro" id="IPR000116">
    <property type="entry name" value="HMGA"/>
</dbReference>
<evidence type="ECO:0000256" key="5">
    <source>
        <dbReference type="ARBA" id="ARBA00023242"/>
    </source>
</evidence>
<sequence>MATEEAAKPSPIPPYPEMILAAIEGLGDKNGSNKSAISKYIEGKYGDLPPAHASLLTAHLARMKESGELIFLKNNYFRADAPEAPPKRGRGRPPKARDPNAPAPKSPASAGTGRGRGRPPKAKNPLEAAVKQATAGMPKARGRPPKKARTTEDGAPPAPAPKPAAAAPAGDGSTPVKRGRGRPPKVRPTVPSETAAA</sequence>
<evidence type="ECO:0000256" key="7">
    <source>
        <dbReference type="ARBA" id="ARBA00076335"/>
    </source>
</evidence>
<dbReference type="PRINTS" id="PR00930">
    <property type="entry name" value="HIGHMOBLTYIY"/>
</dbReference>
<dbReference type="OrthoDB" id="1110759at2759"/>
<dbReference type="SMART" id="SM00384">
    <property type="entry name" value="AT_hook"/>
    <property type="match status" value="4"/>
</dbReference>
<dbReference type="InterPro" id="IPR036390">
    <property type="entry name" value="WH_DNA-bd_sf"/>
</dbReference>
<evidence type="ECO:0000256" key="2">
    <source>
        <dbReference type="ARBA" id="ARBA00022737"/>
    </source>
</evidence>
<dbReference type="FunFam" id="1.10.10.10:FF:000537">
    <property type="entry name" value="HMG-Y-related protein A"/>
    <property type="match status" value="1"/>
</dbReference>
<feature type="region of interest" description="Disordered" evidence="8">
    <location>
        <begin position="73"/>
        <end position="197"/>
    </location>
</feature>
<dbReference type="GO" id="GO:0030261">
    <property type="term" value="P:chromosome condensation"/>
    <property type="evidence" value="ECO:0007669"/>
    <property type="project" value="TreeGrafter"/>
</dbReference>
<dbReference type="Proteomes" id="UP000604825">
    <property type="component" value="Unassembled WGS sequence"/>
</dbReference>
<comment type="caution">
    <text evidence="10">The sequence shown here is derived from an EMBL/GenBank/DDBJ whole genome shotgun (WGS) entry which is preliminary data.</text>
</comment>
<proteinExistence type="predicted"/>
<dbReference type="PANTHER" id="PTHR11467:SF162">
    <property type="entry name" value="HMG-Y-RELATED PROTEIN A"/>
    <property type="match status" value="1"/>
</dbReference>
<evidence type="ECO:0000313" key="10">
    <source>
        <dbReference type="EMBL" id="CAD6265422.1"/>
    </source>
</evidence>
<dbReference type="EMBL" id="CAJGYO010000013">
    <property type="protein sequence ID" value="CAD6265422.1"/>
    <property type="molecule type" value="Genomic_DNA"/>
</dbReference>
<dbReference type="GO" id="GO:0031492">
    <property type="term" value="F:nucleosomal DNA binding"/>
    <property type="evidence" value="ECO:0007669"/>
    <property type="project" value="TreeGrafter"/>
</dbReference>
<gene>
    <name evidence="10" type="ORF">NCGR_LOCUS48727</name>
</gene>
<dbReference type="InterPro" id="IPR017956">
    <property type="entry name" value="AT_hook_DNA-bd_motif"/>
</dbReference>
<dbReference type="PROSITE" id="PS51504">
    <property type="entry name" value="H15"/>
    <property type="match status" value="1"/>
</dbReference>
<dbReference type="InterPro" id="IPR036388">
    <property type="entry name" value="WH-like_DNA-bd_sf"/>
</dbReference>
<evidence type="ECO:0000256" key="4">
    <source>
        <dbReference type="ARBA" id="ARBA00023125"/>
    </source>
</evidence>
<dbReference type="GO" id="GO:0003690">
    <property type="term" value="F:double-stranded DNA binding"/>
    <property type="evidence" value="ECO:0007669"/>
    <property type="project" value="TreeGrafter"/>
</dbReference>
<evidence type="ECO:0000256" key="6">
    <source>
        <dbReference type="ARBA" id="ARBA00068571"/>
    </source>
</evidence>
<dbReference type="Pfam" id="PF02178">
    <property type="entry name" value="AT_hook"/>
    <property type="match status" value="4"/>
</dbReference>
<dbReference type="GO" id="GO:0045910">
    <property type="term" value="P:negative regulation of DNA recombination"/>
    <property type="evidence" value="ECO:0007669"/>
    <property type="project" value="TreeGrafter"/>
</dbReference>
<protein>
    <recommendedName>
        <fullName evidence="6">HMG-Y-related protein A</fullName>
    </recommendedName>
    <alternativeName>
        <fullName evidence="7">High mobility group A protein</fullName>
    </alternativeName>
</protein>
<dbReference type="SUPFAM" id="SSF46785">
    <property type="entry name" value="Winged helix' DNA-binding domain"/>
    <property type="match status" value="1"/>
</dbReference>
<dbReference type="GO" id="GO:0006355">
    <property type="term" value="P:regulation of DNA-templated transcription"/>
    <property type="evidence" value="ECO:0007669"/>
    <property type="project" value="InterPro"/>
</dbReference>
<comment type="subcellular location">
    <subcellularLocation>
        <location evidence="1">Nucleus</location>
        <location evidence="1">Nucleolus</location>
    </subcellularLocation>
</comment>
<dbReference type="PRINTS" id="PR00929">
    <property type="entry name" value="ATHOOK"/>
</dbReference>
<accession>A0A811R5T4</accession>
<evidence type="ECO:0000259" key="9">
    <source>
        <dbReference type="PROSITE" id="PS51504"/>
    </source>
</evidence>
<evidence type="ECO:0000256" key="3">
    <source>
        <dbReference type="ARBA" id="ARBA00022990"/>
    </source>
</evidence>
<organism evidence="10 11">
    <name type="scientific">Miscanthus lutarioriparius</name>
    <dbReference type="NCBI Taxonomy" id="422564"/>
    <lineage>
        <taxon>Eukaryota</taxon>
        <taxon>Viridiplantae</taxon>
        <taxon>Streptophyta</taxon>
        <taxon>Embryophyta</taxon>
        <taxon>Tracheophyta</taxon>
        <taxon>Spermatophyta</taxon>
        <taxon>Magnoliopsida</taxon>
        <taxon>Liliopsida</taxon>
        <taxon>Poales</taxon>
        <taxon>Poaceae</taxon>
        <taxon>PACMAD clade</taxon>
        <taxon>Panicoideae</taxon>
        <taxon>Andropogonodae</taxon>
        <taxon>Andropogoneae</taxon>
        <taxon>Saccharinae</taxon>
        <taxon>Miscanthus</taxon>
    </lineage>
</organism>
<feature type="domain" description="H15" evidence="9">
    <location>
        <begin position="11"/>
        <end position="81"/>
    </location>
</feature>
<dbReference type="GO" id="GO:0006334">
    <property type="term" value="P:nucleosome assembly"/>
    <property type="evidence" value="ECO:0007669"/>
    <property type="project" value="InterPro"/>
</dbReference>
<dbReference type="Pfam" id="PF00538">
    <property type="entry name" value="Linker_histone"/>
    <property type="match status" value="1"/>
</dbReference>
<keyword evidence="2" id="KW-0677">Repeat</keyword>
<evidence type="ECO:0000256" key="8">
    <source>
        <dbReference type="SAM" id="MobiDB-lite"/>
    </source>
</evidence>
<dbReference type="SMART" id="SM00526">
    <property type="entry name" value="H15"/>
    <property type="match status" value="1"/>
</dbReference>
<keyword evidence="5" id="KW-0539">Nucleus</keyword>
<keyword evidence="4" id="KW-0238">DNA-binding</keyword>
<dbReference type="GO" id="GO:0005730">
    <property type="term" value="C:nucleolus"/>
    <property type="evidence" value="ECO:0007669"/>
    <property type="project" value="UniProtKB-SubCell"/>
</dbReference>
<name>A0A811R5T4_9POAL</name>
<keyword evidence="3" id="KW-0007">Acetylation</keyword>
<dbReference type="GO" id="GO:0000786">
    <property type="term" value="C:nucleosome"/>
    <property type="evidence" value="ECO:0007669"/>
    <property type="project" value="InterPro"/>
</dbReference>
<reference evidence="10" key="1">
    <citation type="submission" date="2020-10" db="EMBL/GenBank/DDBJ databases">
        <authorList>
            <person name="Han B."/>
            <person name="Lu T."/>
            <person name="Zhao Q."/>
            <person name="Huang X."/>
            <person name="Zhao Y."/>
        </authorList>
    </citation>
    <scope>NUCLEOTIDE SEQUENCE</scope>
</reference>
<dbReference type="Gene3D" id="1.10.10.10">
    <property type="entry name" value="Winged helix-like DNA-binding domain superfamily/Winged helix DNA-binding domain"/>
    <property type="match status" value="1"/>
</dbReference>
<dbReference type="PANTHER" id="PTHR11467">
    <property type="entry name" value="HISTONE H1"/>
    <property type="match status" value="1"/>
</dbReference>
<evidence type="ECO:0000256" key="1">
    <source>
        <dbReference type="ARBA" id="ARBA00004604"/>
    </source>
</evidence>
<evidence type="ECO:0000313" key="11">
    <source>
        <dbReference type="Proteomes" id="UP000604825"/>
    </source>
</evidence>
<dbReference type="AlphaFoldDB" id="A0A811R5T4"/>
<dbReference type="InterPro" id="IPR005818">
    <property type="entry name" value="Histone_H1/H5_H15"/>
</dbReference>
<keyword evidence="11" id="KW-1185">Reference proteome</keyword>